<dbReference type="EMBL" id="MTYJ01000018">
    <property type="protein sequence ID" value="OQV22210.1"/>
    <property type="molecule type" value="Genomic_DNA"/>
</dbReference>
<evidence type="ECO:0000313" key="5">
    <source>
        <dbReference type="Proteomes" id="UP000192578"/>
    </source>
</evidence>
<feature type="region of interest" description="Disordered" evidence="3">
    <location>
        <begin position="424"/>
        <end position="450"/>
    </location>
</feature>
<reference evidence="5" key="1">
    <citation type="submission" date="2017-01" db="EMBL/GenBank/DDBJ databases">
        <title>Comparative genomics of anhydrobiosis in the tardigrade Hypsibius dujardini.</title>
        <authorList>
            <person name="Yoshida Y."/>
            <person name="Koutsovoulos G."/>
            <person name="Laetsch D."/>
            <person name="Stevens L."/>
            <person name="Kumar S."/>
            <person name="Horikawa D."/>
            <person name="Ishino K."/>
            <person name="Komine S."/>
            <person name="Tomita M."/>
            <person name="Blaxter M."/>
            <person name="Arakawa K."/>
        </authorList>
    </citation>
    <scope>NUCLEOTIDE SEQUENCE [LARGE SCALE GENOMIC DNA]</scope>
    <source>
        <strain evidence="5">Z151</strain>
    </source>
</reference>
<feature type="compositionally biased region" description="Basic and acidic residues" evidence="3">
    <location>
        <begin position="31"/>
        <end position="45"/>
    </location>
</feature>
<feature type="compositionally biased region" description="Basic residues" evidence="3">
    <location>
        <begin position="537"/>
        <end position="546"/>
    </location>
</feature>
<dbReference type="Proteomes" id="UP000192578">
    <property type="component" value="Unassembled WGS sequence"/>
</dbReference>
<dbReference type="InterPro" id="IPR037231">
    <property type="entry name" value="NAP-like_sf"/>
</dbReference>
<organism evidence="4 5">
    <name type="scientific">Hypsibius exemplaris</name>
    <name type="common">Freshwater tardigrade</name>
    <dbReference type="NCBI Taxonomy" id="2072580"/>
    <lineage>
        <taxon>Eukaryota</taxon>
        <taxon>Metazoa</taxon>
        <taxon>Ecdysozoa</taxon>
        <taxon>Tardigrada</taxon>
        <taxon>Eutardigrada</taxon>
        <taxon>Parachela</taxon>
        <taxon>Hypsibioidea</taxon>
        <taxon>Hypsibiidae</taxon>
        <taxon>Hypsibius</taxon>
    </lineage>
</organism>
<evidence type="ECO:0000256" key="3">
    <source>
        <dbReference type="SAM" id="MobiDB-lite"/>
    </source>
</evidence>
<dbReference type="Gene3D" id="3.30.1120.90">
    <property type="entry name" value="Nucleosome assembly protein"/>
    <property type="match status" value="1"/>
</dbReference>
<feature type="region of interest" description="Disordered" evidence="3">
    <location>
        <begin position="521"/>
        <end position="546"/>
    </location>
</feature>
<dbReference type="Pfam" id="PF00956">
    <property type="entry name" value="NAP"/>
    <property type="match status" value="1"/>
</dbReference>
<proteinExistence type="inferred from homology"/>
<sequence>MAEESWSAASRSDEADRLFGWNLSPKCVKRPKVDESSYSKPEPAKQADGSAKDSSNLRSLIAEGLKVRPFVRPRGVKTRPSRKRCVGITPAHQRQLDLLNAVQRDIDNVMQEKKNQDFQTGLRQLDELRPLLTKRFCVILGEYLDELSSNHGDCGQTREEQRREEQPSLGGPVIWNGFWLETLERCLTTSLMIYPWDREALSYLLDIRCTSSIDPPAFQLDFVFAHNPFFTNSILTRQFDFQKKHTNSLSSSIEHYQPVSTAGCTVYWLPDQNLTKRSKKAKIRDDSDEHIITCVKRSFFNFFDPIVTSNSANTEAEQTAFDLDFHIGNVIRTSLVPGAQAFIMGISKDPLYVREPTAGQHPARKAAAADINRRLTREELETLEVLWLKKDGHAQLGLQDREVDRHVQRGLERIGYRVRQGRAYRPGDVTTSGESSGEGSLARDKTVNGKSVTAKKRGFRGLLETNTVRSKRRHRGIKLTDIGRIVDETGSEDDRASLFDLQTDSAESFDSDVSLLVGMPGGGKRIQSTKTFGSCGKHVRQGKQKR</sequence>
<gene>
    <name evidence="4" type="ORF">BV898_03712</name>
</gene>
<comment type="similarity">
    <text evidence="1 2">Belongs to the nucleosome assembly protein (NAP) family.</text>
</comment>
<evidence type="ECO:0000256" key="2">
    <source>
        <dbReference type="RuleBase" id="RU003876"/>
    </source>
</evidence>
<dbReference type="AlphaFoldDB" id="A0A1W0X460"/>
<feature type="region of interest" description="Disordered" evidence="3">
    <location>
        <begin position="29"/>
        <end position="55"/>
    </location>
</feature>
<name>A0A1W0X460_HYPEX</name>
<keyword evidence="5" id="KW-1185">Reference proteome</keyword>
<dbReference type="SUPFAM" id="SSF143113">
    <property type="entry name" value="NAP-like"/>
    <property type="match status" value="1"/>
</dbReference>
<accession>A0A1W0X460</accession>
<evidence type="ECO:0000313" key="4">
    <source>
        <dbReference type="EMBL" id="OQV22210.1"/>
    </source>
</evidence>
<dbReference type="PANTHER" id="PTHR11875">
    <property type="entry name" value="TESTIS-SPECIFIC Y-ENCODED PROTEIN"/>
    <property type="match status" value="1"/>
</dbReference>
<dbReference type="OrthoDB" id="27325at2759"/>
<dbReference type="GO" id="GO:0006334">
    <property type="term" value="P:nucleosome assembly"/>
    <property type="evidence" value="ECO:0007669"/>
    <property type="project" value="InterPro"/>
</dbReference>
<protein>
    <submittedName>
        <fullName evidence="4">Nucleosome assembly protein</fullName>
    </submittedName>
</protein>
<dbReference type="InterPro" id="IPR002164">
    <property type="entry name" value="NAP_family"/>
</dbReference>
<dbReference type="GO" id="GO:0005634">
    <property type="term" value="C:nucleus"/>
    <property type="evidence" value="ECO:0007669"/>
    <property type="project" value="InterPro"/>
</dbReference>
<comment type="caution">
    <text evidence="4">The sequence shown here is derived from an EMBL/GenBank/DDBJ whole genome shotgun (WGS) entry which is preliminary data.</text>
</comment>
<evidence type="ECO:0000256" key="1">
    <source>
        <dbReference type="ARBA" id="ARBA00009947"/>
    </source>
</evidence>